<dbReference type="AlphaFoldDB" id="I1CW66"/>
<dbReference type="OrthoDB" id="10596859at2759"/>
<accession>I1CW66</accession>
<gene>
    <name evidence="2" type="ORF">RO3G_17407</name>
</gene>
<dbReference type="RefSeq" id="XP_067528092.1">
    <property type="nucleotide sequence ID" value="XM_067671991.1"/>
</dbReference>
<feature type="region of interest" description="Disordered" evidence="1">
    <location>
        <begin position="232"/>
        <end position="262"/>
    </location>
</feature>
<dbReference type="InParanoid" id="I1CW66"/>
<evidence type="ECO:0000256" key="1">
    <source>
        <dbReference type="SAM" id="MobiDB-lite"/>
    </source>
</evidence>
<protein>
    <submittedName>
        <fullName evidence="2">Uncharacterized protein</fullName>
    </submittedName>
</protein>
<proteinExistence type="predicted"/>
<dbReference type="Proteomes" id="UP000009138">
    <property type="component" value="Unassembled WGS sequence"/>
</dbReference>
<evidence type="ECO:0000313" key="2">
    <source>
        <dbReference type="EMBL" id="EIE92696.1"/>
    </source>
</evidence>
<dbReference type="STRING" id="246409.I1CW66"/>
<dbReference type="EMBL" id="GG669539">
    <property type="protein sequence ID" value="EIE92696.1"/>
    <property type="molecule type" value="Genomic_DNA"/>
</dbReference>
<dbReference type="VEuPathDB" id="FungiDB:RO3G_17407"/>
<organism evidence="2 3">
    <name type="scientific">Rhizopus delemar (strain RA 99-880 / ATCC MYA-4621 / FGSC 9543 / NRRL 43880)</name>
    <name type="common">Mucormycosis agent</name>
    <name type="synonym">Rhizopus arrhizus var. delemar</name>
    <dbReference type="NCBI Taxonomy" id="246409"/>
    <lineage>
        <taxon>Eukaryota</taxon>
        <taxon>Fungi</taxon>
        <taxon>Fungi incertae sedis</taxon>
        <taxon>Mucoromycota</taxon>
        <taxon>Mucoromycotina</taxon>
        <taxon>Mucoromycetes</taxon>
        <taxon>Mucorales</taxon>
        <taxon>Mucorineae</taxon>
        <taxon>Rhizopodaceae</taxon>
        <taxon>Rhizopus</taxon>
    </lineage>
</organism>
<evidence type="ECO:0000313" key="3">
    <source>
        <dbReference type="Proteomes" id="UP000009138"/>
    </source>
</evidence>
<keyword evidence="3" id="KW-1185">Reference proteome</keyword>
<dbReference type="GeneID" id="93624372"/>
<sequence>MTLCLRDARHSSRLHIIIYLPNCHNLEIIDGQEHQIQYIPVSDSYMNGRRDSQNSSYMWTMNQPQLSTMDVGRKFENTQYHSSHNTQHHNNGLPQQNNQSDILNLIQQTIRNELNTQQSTGRSYNKTYRSNNNGNYSNGNYKGNFNYHNNGNYNSGNYNNGHVLSIRRRTSNTTFKKLNGSIAFNSENNGQSNTQYNQKSINQQQQHLNAILTQSEDRHSRQKDLYAAIRPERPPEVTPGIPYTKGRLATQDKQKKPAVTTRRITTKKHLEEIRPENSSVNDTAVRMETDLPMEKVQTKTPRKNPRREPPVISYDIVKDVLDQPANISVRDLITTTPRLRKDLIGAYALKLDIDAASESVFTLGNGTKQPALGMIYDVPIEASEDLVIPCTVEVLPVLITRQRCRAEEPMIKLKLVDVLIYASEVEQ</sequence>
<reference evidence="2 3" key="1">
    <citation type="journal article" date="2009" name="PLoS Genet.">
        <title>Genomic analysis of the basal lineage fungus Rhizopus oryzae reveals a whole-genome duplication.</title>
        <authorList>
            <person name="Ma L.-J."/>
            <person name="Ibrahim A.S."/>
            <person name="Skory C."/>
            <person name="Grabherr M.G."/>
            <person name="Burger G."/>
            <person name="Butler M."/>
            <person name="Elias M."/>
            <person name="Idnurm A."/>
            <person name="Lang B.F."/>
            <person name="Sone T."/>
            <person name="Abe A."/>
            <person name="Calvo S.E."/>
            <person name="Corrochano L.M."/>
            <person name="Engels R."/>
            <person name="Fu J."/>
            <person name="Hansberg W."/>
            <person name="Kim J.-M."/>
            <person name="Kodira C.D."/>
            <person name="Koehrsen M.J."/>
            <person name="Liu B."/>
            <person name="Miranda-Saavedra D."/>
            <person name="O'Leary S."/>
            <person name="Ortiz-Castellanos L."/>
            <person name="Poulter R."/>
            <person name="Rodriguez-Romero J."/>
            <person name="Ruiz-Herrera J."/>
            <person name="Shen Y.-Q."/>
            <person name="Zeng Q."/>
            <person name="Galagan J."/>
            <person name="Birren B.W."/>
            <person name="Cuomo C.A."/>
            <person name="Wickes B.L."/>
        </authorList>
    </citation>
    <scope>NUCLEOTIDE SEQUENCE [LARGE SCALE GENOMIC DNA]</scope>
    <source>
        <strain evidence="3">RA 99-880 / ATCC MYA-4621 / FGSC 9543 / NRRL 43880</strain>
    </source>
</reference>
<name>I1CW66_RHIO9</name>